<reference evidence="2 4" key="1">
    <citation type="submission" date="2018-08" db="EMBL/GenBank/DDBJ databases">
        <title>Genomic investigation of the strawberry pathogen Phytophthora fragariae indicates pathogenicity is determined by transcriptional variation in three key races.</title>
        <authorList>
            <person name="Adams T.M."/>
            <person name="Armitage A.D."/>
            <person name="Sobczyk M.K."/>
            <person name="Bates H.J."/>
            <person name="Dunwell J.M."/>
            <person name="Nellist C.F."/>
            <person name="Harrison R.J."/>
        </authorList>
    </citation>
    <scope>NUCLEOTIDE SEQUENCE [LARGE SCALE GENOMIC DNA]</scope>
    <source>
        <strain evidence="1 3">SCRP249</strain>
        <strain evidence="2 4">SCRP333</strain>
    </source>
</reference>
<evidence type="ECO:0000313" key="3">
    <source>
        <dbReference type="Proteomes" id="UP000429607"/>
    </source>
</evidence>
<keyword evidence="4" id="KW-1185">Reference proteome</keyword>
<accession>A0A6A4G4Z2</accession>
<gene>
    <name evidence="1" type="ORF">PR001_g10765</name>
    <name evidence="2" type="ORF">PR003_g3003</name>
</gene>
<dbReference type="EMBL" id="QXFV01000643">
    <property type="protein sequence ID" value="KAE9032073.1"/>
    <property type="molecule type" value="Genomic_DNA"/>
</dbReference>
<protein>
    <submittedName>
        <fullName evidence="2">Uncharacterized protein</fullName>
    </submittedName>
</protein>
<name>A0A6A4G4Z2_9STRA</name>
<dbReference type="Proteomes" id="UP000434957">
    <property type="component" value="Unassembled WGS sequence"/>
</dbReference>
<proteinExistence type="predicted"/>
<evidence type="ECO:0000313" key="4">
    <source>
        <dbReference type="Proteomes" id="UP000434957"/>
    </source>
</evidence>
<organism evidence="2 4">
    <name type="scientific">Phytophthora rubi</name>
    <dbReference type="NCBI Taxonomy" id="129364"/>
    <lineage>
        <taxon>Eukaryota</taxon>
        <taxon>Sar</taxon>
        <taxon>Stramenopiles</taxon>
        <taxon>Oomycota</taxon>
        <taxon>Peronosporomycetes</taxon>
        <taxon>Peronosporales</taxon>
        <taxon>Peronosporaceae</taxon>
        <taxon>Phytophthora</taxon>
    </lineage>
</organism>
<dbReference type="Proteomes" id="UP000429607">
    <property type="component" value="Unassembled WGS sequence"/>
</dbReference>
<evidence type="ECO:0000313" key="2">
    <source>
        <dbReference type="EMBL" id="KAE9355120.1"/>
    </source>
</evidence>
<dbReference type="EMBL" id="QXFT01000100">
    <property type="protein sequence ID" value="KAE9355120.1"/>
    <property type="molecule type" value="Genomic_DNA"/>
</dbReference>
<comment type="caution">
    <text evidence="2">The sequence shown here is derived from an EMBL/GenBank/DDBJ whole genome shotgun (WGS) entry which is preliminary data.</text>
</comment>
<sequence>MSGGGRLWLAGAQVACVPLPAVPIPDTSGERASSCLVNARTASRCWQSALYLPT</sequence>
<evidence type="ECO:0000313" key="1">
    <source>
        <dbReference type="EMBL" id="KAE9032073.1"/>
    </source>
</evidence>
<dbReference type="AlphaFoldDB" id="A0A6A4G4Z2"/>